<reference evidence="3" key="1">
    <citation type="journal article" date="2013" name="Science">
        <title>The Amborella genome and the evolution of flowering plants.</title>
        <authorList>
            <consortium name="Amborella Genome Project"/>
        </authorList>
    </citation>
    <scope>NUCLEOTIDE SEQUENCE [LARGE SCALE GENOMIC DNA]</scope>
</reference>
<gene>
    <name evidence="2" type="ORF">AMTR_s00160p00043240</name>
</gene>
<sequence length="259" mass="29566">MDKEEEGQREVDLPPKPKKRAKTKASPSPSLSSESPTLLSLSQGDFICTITKEGSILEDETEAIGGASDIEIKISEVLVLTTSEAEPQPNFPSNANLEPEIYAVRHCATALRVVKYDKETFNRFEGFLSDLKHSGVEVLQHEFEVKALYRTYLASSEETFAQLQSLIRSYDDRKASLLSYQGGIKNEDSAYSVEIKAAEEERERPDIYIHQLKTKQDQKRVEARNKSQEFEMFCFFKIRLQVDQSKNKINFSLYLPYTF</sequence>
<proteinExistence type="predicted"/>
<dbReference type="Gramene" id="ERN10976">
    <property type="protein sequence ID" value="ERN10976"/>
    <property type="gene ID" value="AMTR_s00160p00043240"/>
</dbReference>
<feature type="region of interest" description="Disordered" evidence="1">
    <location>
        <begin position="1"/>
        <end position="37"/>
    </location>
</feature>
<feature type="compositionally biased region" description="Low complexity" evidence="1">
    <location>
        <begin position="24"/>
        <end position="37"/>
    </location>
</feature>
<organism evidence="2 3">
    <name type="scientific">Amborella trichopoda</name>
    <dbReference type="NCBI Taxonomy" id="13333"/>
    <lineage>
        <taxon>Eukaryota</taxon>
        <taxon>Viridiplantae</taxon>
        <taxon>Streptophyta</taxon>
        <taxon>Embryophyta</taxon>
        <taxon>Tracheophyta</taxon>
        <taxon>Spermatophyta</taxon>
        <taxon>Magnoliopsida</taxon>
        <taxon>Amborellales</taxon>
        <taxon>Amborellaceae</taxon>
        <taxon>Amborella</taxon>
    </lineage>
</organism>
<evidence type="ECO:0000256" key="1">
    <source>
        <dbReference type="SAM" id="MobiDB-lite"/>
    </source>
</evidence>
<dbReference type="Proteomes" id="UP000017836">
    <property type="component" value="Unassembled WGS sequence"/>
</dbReference>
<dbReference type="AlphaFoldDB" id="W1PTE2"/>
<name>W1PTE2_AMBTC</name>
<protein>
    <submittedName>
        <fullName evidence="2">Uncharacterized protein</fullName>
    </submittedName>
</protein>
<keyword evidence="3" id="KW-1185">Reference proteome</keyword>
<accession>W1PTE2</accession>
<evidence type="ECO:0000313" key="3">
    <source>
        <dbReference type="Proteomes" id="UP000017836"/>
    </source>
</evidence>
<dbReference type="EMBL" id="KI392724">
    <property type="protein sequence ID" value="ERN10976.1"/>
    <property type="molecule type" value="Genomic_DNA"/>
</dbReference>
<evidence type="ECO:0000313" key="2">
    <source>
        <dbReference type="EMBL" id="ERN10976.1"/>
    </source>
</evidence>
<feature type="compositionally biased region" description="Basic and acidic residues" evidence="1">
    <location>
        <begin position="1"/>
        <end position="15"/>
    </location>
</feature>
<dbReference type="HOGENOM" id="CLU_079740_0_0_1"/>